<feature type="compositionally biased region" description="Polar residues" evidence="1">
    <location>
        <begin position="25"/>
        <end position="37"/>
    </location>
</feature>
<feature type="region of interest" description="Disordered" evidence="1">
    <location>
        <begin position="1"/>
        <end position="58"/>
    </location>
</feature>
<organism evidence="2 3">
    <name type="scientific">Blattamonas nauphoetae</name>
    <dbReference type="NCBI Taxonomy" id="2049346"/>
    <lineage>
        <taxon>Eukaryota</taxon>
        <taxon>Metamonada</taxon>
        <taxon>Preaxostyla</taxon>
        <taxon>Oxymonadida</taxon>
        <taxon>Blattamonas</taxon>
    </lineage>
</organism>
<protein>
    <submittedName>
        <fullName evidence="2">Uncharacterized protein</fullName>
    </submittedName>
</protein>
<feature type="compositionally biased region" description="Polar residues" evidence="1">
    <location>
        <begin position="1"/>
        <end position="11"/>
    </location>
</feature>
<proteinExistence type="predicted"/>
<evidence type="ECO:0000313" key="3">
    <source>
        <dbReference type="Proteomes" id="UP001281761"/>
    </source>
</evidence>
<sequence length="89" mass="10430">MLELNTSLNITKKNRREEDEERESMQTQQRVSLAQTEWDQRAAKKQRHGVKRKPVGNEWNPVGCFGTLEDRFSRTNSLDYLQGSDYLQG</sequence>
<evidence type="ECO:0000256" key="1">
    <source>
        <dbReference type="SAM" id="MobiDB-lite"/>
    </source>
</evidence>
<name>A0ABQ9X745_9EUKA</name>
<dbReference type="EMBL" id="JARBJD010000196">
    <property type="protein sequence ID" value="KAK2947601.1"/>
    <property type="molecule type" value="Genomic_DNA"/>
</dbReference>
<reference evidence="2 3" key="1">
    <citation type="journal article" date="2022" name="bioRxiv">
        <title>Genomics of Preaxostyla Flagellates Illuminates Evolutionary Transitions and the Path Towards Mitochondrial Loss.</title>
        <authorList>
            <person name="Novak L.V.F."/>
            <person name="Treitli S.C."/>
            <person name="Pyrih J."/>
            <person name="Halakuc P."/>
            <person name="Pipaliya S.V."/>
            <person name="Vacek V."/>
            <person name="Brzon O."/>
            <person name="Soukal P."/>
            <person name="Eme L."/>
            <person name="Dacks J.B."/>
            <person name="Karnkowska A."/>
            <person name="Elias M."/>
            <person name="Hampl V."/>
        </authorList>
    </citation>
    <scope>NUCLEOTIDE SEQUENCE [LARGE SCALE GENOMIC DNA]</scope>
    <source>
        <strain evidence="2">NAU3</strain>
        <tissue evidence="2">Gut</tissue>
    </source>
</reference>
<feature type="compositionally biased region" description="Basic residues" evidence="1">
    <location>
        <begin position="43"/>
        <end position="54"/>
    </location>
</feature>
<keyword evidence="3" id="KW-1185">Reference proteome</keyword>
<evidence type="ECO:0000313" key="2">
    <source>
        <dbReference type="EMBL" id="KAK2947601.1"/>
    </source>
</evidence>
<dbReference type="Proteomes" id="UP001281761">
    <property type="component" value="Unassembled WGS sequence"/>
</dbReference>
<accession>A0ABQ9X745</accession>
<comment type="caution">
    <text evidence="2">The sequence shown here is derived from an EMBL/GenBank/DDBJ whole genome shotgun (WGS) entry which is preliminary data.</text>
</comment>
<gene>
    <name evidence="2" type="ORF">BLNAU_17506</name>
</gene>